<gene>
    <name evidence="7" type="ORF">DSOUD_3517</name>
</gene>
<protein>
    <submittedName>
        <fullName evidence="7">NlpC/P60 family</fullName>
    </submittedName>
</protein>
<evidence type="ECO:0000259" key="6">
    <source>
        <dbReference type="PROSITE" id="PS51935"/>
    </source>
</evidence>
<dbReference type="InterPro" id="IPR038765">
    <property type="entry name" value="Papain-like_cys_pep_sf"/>
</dbReference>
<feature type="signal peptide" evidence="5">
    <location>
        <begin position="1"/>
        <end position="26"/>
    </location>
</feature>
<dbReference type="PROSITE" id="PS51935">
    <property type="entry name" value="NLPC_P60"/>
    <property type="match status" value="1"/>
</dbReference>
<evidence type="ECO:0000256" key="4">
    <source>
        <dbReference type="ARBA" id="ARBA00022807"/>
    </source>
</evidence>
<reference evidence="7 8" key="1">
    <citation type="submission" date="2015-07" db="EMBL/GenBank/DDBJ databases">
        <title>Isolation and Genomic Characterization of a Novel Halophilic Metal-Reducing Deltaproteobacterium from the Deep Subsurface.</title>
        <authorList>
            <person name="Badalamenti J.P."/>
            <person name="Summers Z.M."/>
            <person name="Gralnick J.A."/>
            <person name="Bond D.R."/>
        </authorList>
    </citation>
    <scope>NUCLEOTIDE SEQUENCE [LARGE SCALE GENOMIC DNA]</scope>
    <source>
        <strain evidence="7 8">WTL</strain>
    </source>
</reference>
<feature type="domain" description="NlpC/P60" evidence="6">
    <location>
        <begin position="48"/>
        <end position="170"/>
    </location>
</feature>
<keyword evidence="4" id="KW-0788">Thiol protease</keyword>
<feature type="chain" id="PRO_5005803750" evidence="5">
    <location>
        <begin position="27"/>
        <end position="173"/>
    </location>
</feature>
<dbReference type="AlphaFoldDB" id="A0A0M5IZS0"/>
<dbReference type="PATRIC" id="fig|1603606.3.peg.3791"/>
<evidence type="ECO:0000256" key="5">
    <source>
        <dbReference type="SAM" id="SignalP"/>
    </source>
</evidence>
<sequence length="173" mass="18693">MTINKKICRLLALALLLGGCGIEVPALPPGSRSVAVDGSIDGLVQRQVDADGGISTLARECVGAPYRYGGDGPEGFDCSGLVHYVFGRSGLRVPRTSTEQYLQAQRVPLEELQPGDLLFFRVSRQKVSHVGIYIEGNTFIHAPSSGSAVCYATLENPYWQTRLQGAGRYPRKP</sequence>
<dbReference type="InterPro" id="IPR051202">
    <property type="entry name" value="Peptidase_C40"/>
</dbReference>
<dbReference type="EMBL" id="CP010802">
    <property type="protein sequence ID" value="ALC18231.1"/>
    <property type="molecule type" value="Genomic_DNA"/>
</dbReference>
<dbReference type="KEGG" id="des:DSOUD_3517"/>
<keyword evidence="3" id="KW-0378">Hydrolase</keyword>
<keyword evidence="2" id="KW-0645">Protease</keyword>
<dbReference type="GO" id="GO:0008234">
    <property type="term" value="F:cysteine-type peptidase activity"/>
    <property type="evidence" value="ECO:0007669"/>
    <property type="project" value="UniProtKB-KW"/>
</dbReference>
<dbReference type="Gene3D" id="3.90.1720.10">
    <property type="entry name" value="endopeptidase domain like (from Nostoc punctiforme)"/>
    <property type="match status" value="1"/>
</dbReference>
<dbReference type="OrthoDB" id="9807055at2"/>
<evidence type="ECO:0000256" key="3">
    <source>
        <dbReference type="ARBA" id="ARBA00022801"/>
    </source>
</evidence>
<evidence type="ECO:0000313" key="8">
    <source>
        <dbReference type="Proteomes" id="UP000057158"/>
    </source>
</evidence>
<dbReference type="PANTHER" id="PTHR47053">
    <property type="entry name" value="MUREIN DD-ENDOPEPTIDASE MEPH-RELATED"/>
    <property type="match status" value="1"/>
</dbReference>
<dbReference type="RefSeq" id="WP_053552163.1">
    <property type="nucleotide sequence ID" value="NZ_CP010802.1"/>
</dbReference>
<dbReference type="InterPro" id="IPR000064">
    <property type="entry name" value="NLP_P60_dom"/>
</dbReference>
<dbReference type="SUPFAM" id="SSF54001">
    <property type="entry name" value="Cysteine proteinases"/>
    <property type="match status" value="1"/>
</dbReference>
<dbReference type="STRING" id="1603606.DSOUD_3517"/>
<proteinExistence type="inferred from homology"/>
<evidence type="ECO:0000256" key="2">
    <source>
        <dbReference type="ARBA" id="ARBA00022670"/>
    </source>
</evidence>
<name>A0A0M5IZS0_9BACT</name>
<keyword evidence="5" id="KW-0732">Signal</keyword>
<evidence type="ECO:0000313" key="7">
    <source>
        <dbReference type="EMBL" id="ALC18231.1"/>
    </source>
</evidence>
<dbReference type="Proteomes" id="UP000057158">
    <property type="component" value="Chromosome"/>
</dbReference>
<evidence type="ECO:0000256" key="1">
    <source>
        <dbReference type="ARBA" id="ARBA00007074"/>
    </source>
</evidence>
<keyword evidence="8" id="KW-1185">Reference proteome</keyword>
<dbReference type="Pfam" id="PF00877">
    <property type="entry name" value="NLPC_P60"/>
    <property type="match status" value="1"/>
</dbReference>
<accession>A0A0M5IZS0</accession>
<dbReference type="PANTHER" id="PTHR47053:SF1">
    <property type="entry name" value="MUREIN DD-ENDOPEPTIDASE MEPH-RELATED"/>
    <property type="match status" value="1"/>
</dbReference>
<organism evidence="7 8">
    <name type="scientific">Desulfuromonas soudanensis</name>
    <dbReference type="NCBI Taxonomy" id="1603606"/>
    <lineage>
        <taxon>Bacteria</taxon>
        <taxon>Pseudomonadati</taxon>
        <taxon>Thermodesulfobacteriota</taxon>
        <taxon>Desulfuromonadia</taxon>
        <taxon>Desulfuromonadales</taxon>
        <taxon>Desulfuromonadaceae</taxon>
        <taxon>Desulfuromonas</taxon>
    </lineage>
</organism>
<dbReference type="GO" id="GO:0006508">
    <property type="term" value="P:proteolysis"/>
    <property type="evidence" value="ECO:0007669"/>
    <property type="project" value="UniProtKB-KW"/>
</dbReference>
<dbReference type="PROSITE" id="PS51257">
    <property type="entry name" value="PROKAR_LIPOPROTEIN"/>
    <property type="match status" value="1"/>
</dbReference>
<comment type="similarity">
    <text evidence="1">Belongs to the peptidase C40 family.</text>
</comment>